<organism evidence="2 3">
    <name type="scientific">Sulfolobus tengchongensis</name>
    <dbReference type="NCBI Taxonomy" id="207809"/>
    <lineage>
        <taxon>Archaea</taxon>
        <taxon>Thermoproteota</taxon>
        <taxon>Thermoprotei</taxon>
        <taxon>Sulfolobales</taxon>
        <taxon>Sulfolobaceae</taxon>
        <taxon>Sulfolobus</taxon>
    </lineage>
</organism>
<name>A0AAX4KY80_9CREN</name>
<accession>A0AAX4KY80</accession>
<dbReference type="AlphaFoldDB" id="A0AAX4KY80"/>
<evidence type="ECO:0000313" key="3">
    <source>
        <dbReference type="Proteomes" id="UP001432202"/>
    </source>
</evidence>
<dbReference type="RefSeq" id="WP_338598968.1">
    <property type="nucleotide sequence ID" value="NZ_CP146016.1"/>
</dbReference>
<keyword evidence="3" id="KW-1185">Reference proteome</keyword>
<dbReference type="InterPro" id="IPR036514">
    <property type="entry name" value="SGNH_hydro_sf"/>
</dbReference>
<dbReference type="Pfam" id="PF13472">
    <property type="entry name" value="Lipase_GDSL_2"/>
    <property type="match status" value="1"/>
</dbReference>
<dbReference type="SUPFAM" id="SSF52266">
    <property type="entry name" value="SGNH hydrolase"/>
    <property type="match status" value="1"/>
</dbReference>
<dbReference type="EMBL" id="CP146016">
    <property type="protein sequence ID" value="WWQ59612.1"/>
    <property type="molecule type" value="Genomic_DNA"/>
</dbReference>
<dbReference type="PANTHER" id="PTHR30383:SF5">
    <property type="entry name" value="SGNH HYDROLASE-TYPE ESTERASE DOMAIN-CONTAINING PROTEIN"/>
    <property type="match status" value="1"/>
</dbReference>
<dbReference type="Gene3D" id="3.40.50.1110">
    <property type="entry name" value="SGNH hydrolase"/>
    <property type="match status" value="1"/>
</dbReference>
<dbReference type="InterPro" id="IPR051532">
    <property type="entry name" value="Ester_Hydrolysis_Enzymes"/>
</dbReference>
<sequence length="213" mass="24414">MRLKNGDIIVFAGDSITDSGKTNNAPLGYGYVNLFYNLLLVKYPELKVSIINAGISGNTVVDLLDRWEDDILSYKPNWISILIGINDLYRTLGGETIFNPNNYYVNLKRILSYTREVLEDNVKFILMTPFYISRSKLKDTFRAKVLDLLPQYVEKVKLLSSEFSAIYIDLYETFKRIAEMREPNTYAPEPVHPNFTGHLVIAMKLINAIESID</sequence>
<dbReference type="InterPro" id="IPR013830">
    <property type="entry name" value="SGNH_hydro"/>
</dbReference>
<dbReference type="EC" id="3.1.-.-" evidence="2"/>
<evidence type="ECO:0000259" key="1">
    <source>
        <dbReference type="Pfam" id="PF13472"/>
    </source>
</evidence>
<proteinExistence type="predicted"/>
<gene>
    <name evidence="2" type="ORF">V6M85_08970</name>
</gene>
<keyword evidence="2" id="KW-0378">Hydrolase</keyword>
<protein>
    <submittedName>
        <fullName evidence="2">SGNH/GDSL hydrolase family protein</fullName>
        <ecNumber evidence="2">3.1.-.-</ecNumber>
    </submittedName>
</protein>
<dbReference type="PANTHER" id="PTHR30383">
    <property type="entry name" value="THIOESTERASE 1/PROTEASE 1/LYSOPHOSPHOLIPASE L1"/>
    <property type="match status" value="1"/>
</dbReference>
<dbReference type="Proteomes" id="UP001432202">
    <property type="component" value="Chromosome"/>
</dbReference>
<evidence type="ECO:0000313" key="2">
    <source>
        <dbReference type="EMBL" id="WWQ59612.1"/>
    </source>
</evidence>
<reference evidence="2 3" key="1">
    <citation type="submission" date="2024-02" db="EMBL/GenBank/DDBJ databases">
        <title>STSV induces naive adaptation in Sulfolobus.</title>
        <authorList>
            <person name="Xiang X."/>
            <person name="Song M."/>
        </authorList>
    </citation>
    <scope>NUCLEOTIDE SEQUENCE [LARGE SCALE GENOMIC DNA]</scope>
    <source>
        <strain evidence="2 3">RT2</strain>
    </source>
</reference>
<feature type="domain" description="SGNH hydrolase-type esterase" evidence="1">
    <location>
        <begin position="11"/>
        <end position="198"/>
    </location>
</feature>
<dbReference type="GeneID" id="89336897"/>
<dbReference type="GO" id="GO:0004622">
    <property type="term" value="F:phosphatidylcholine lysophospholipase activity"/>
    <property type="evidence" value="ECO:0007669"/>
    <property type="project" value="TreeGrafter"/>
</dbReference>
<dbReference type="CDD" id="cd01834">
    <property type="entry name" value="SGNH_hydrolase_like_2"/>
    <property type="match status" value="1"/>
</dbReference>